<dbReference type="Gene3D" id="3.90.1150.10">
    <property type="entry name" value="Aspartate Aminotransferase, domain 1"/>
    <property type="match status" value="1"/>
</dbReference>
<dbReference type="KEGG" id="lth:KLTH0E00374g"/>
<dbReference type="CDD" id="cd00610">
    <property type="entry name" value="OAT_like"/>
    <property type="match status" value="1"/>
</dbReference>
<evidence type="ECO:0000256" key="1">
    <source>
        <dbReference type="ARBA" id="ARBA00008954"/>
    </source>
</evidence>
<dbReference type="AlphaFoldDB" id="C5DH08"/>
<evidence type="ECO:0000313" key="4">
    <source>
        <dbReference type="EMBL" id="CAR23069.1"/>
    </source>
</evidence>
<dbReference type="OMA" id="GQMSCLL"/>
<dbReference type="GO" id="GO:0030170">
    <property type="term" value="F:pyridoxal phosphate binding"/>
    <property type="evidence" value="ECO:0007669"/>
    <property type="project" value="InterPro"/>
</dbReference>
<dbReference type="GeneID" id="8291641"/>
<sequence length="442" mass="48246">MESMTLEKNQYSYFDQSTFQKASQRLLNYGARFTPQVVTYAKGSYVYINDKKVLDFTSGQMSTLLGHGHPEIAETITKHASGLDHLYSGMVSPPVLELAEKLTSILPKGLDRAMFLSTGSEANEAAIKLAKNITGRFEVVGFSLSWHGMTSGSNGTTYQDGRKNQGPLMPGNLCLPAPNAYRSIFRKPDGSHDWETELDYGFSLIDAASVGSLAACIIEPVMSCGGMLVLPDGYLKALKKHCEKRRMLLIVDEAQTAIGRCGDMFAFESHGIVPDILTLSKTLGNGIPLSAVVTSDEISKKSAENGYLFYTTHINDPLPAAVGVKVLEIVQRDNLVPHSRQMGELFRKRLRELQKVYRQIGDIRGRGLMTGVELVDPDTLEADGQLAEKLASTMMKFGLSANLIAVPAFGGVFRIAPPISVSEEEILLGVEIIQKAFSEVIS</sequence>
<dbReference type="PANTHER" id="PTHR45688">
    <property type="match status" value="1"/>
</dbReference>
<dbReference type="SUPFAM" id="SSF53383">
    <property type="entry name" value="PLP-dependent transferases"/>
    <property type="match status" value="1"/>
</dbReference>
<name>C5DH08_LACTC</name>
<protein>
    <submittedName>
        <fullName evidence="4">KLTH0E00374p</fullName>
    </submittedName>
</protein>
<proteinExistence type="inferred from homology"/>
<dbReference type="InterPro" id="IPR015421">
    <property type="entry name" value="PyrdxlP-dep_Trfase_major"/>
</dbReference>
<evidence type="ECO:0000256" key="2">
    <source>
        <dbReference type="ARBA" id="ARBA00022898"/>
    </source>
</evidence>
<keyword evidence="5" id="KW-1185">Reference proteome</keyword>
<dbReference type="InterPro" id="IPR049704">
    <property type="entry name" value="Aminotrans_3_PPA_site"/>
</dbReference>
<dbReference type="InterPro" id="IPR005814">
    <property type="entry name" value="Aminotrans_3"/>
</dbReference>
<dbReference type="InterPro" id="IPR015422">
    <property type="entry name" value="PyrdxlP-dep_Trfase_small"/>
</dbReference>
<dbReference type="Pfam" id="PF00202">
    <property type="entry name" value="Aminotran_3"/>
    <property type="match status" value="1"/>
</dbReference>
<evidence type="ECO:0000313" key="5">
    <source>
        <dbReference type="Proteomes" id="UP000002036"/>
    </source>
</evidence>
<comment type="similarity">
    <text evidence="1 3">Belongs to the class-III pyridoxal-phosphate-dependent aminotransferase family.</text>
</comment>
<accession>C5DH08</accession>
<dbReference type="OrthoDB" id="10261433at2759"/>
<dbReference type="HOGENOM" id="CLU_016922_10_0_1"/>
<dbReference type="STRING" id="559295.C5DH08"/>
<dbReference type="PANTHER" id="PTHR45688:SF13">
    <property type="entry name" value="ALANINE--GLYOXYLATE AMINOTRANSFERASE 2-LIKE"/>
    <property type="match status" value="1"/>
</dbReference>
<dbReference type="InterPro" id="IPR015424">
    <property type="entry name" value="PyrdxlP-dep_Trfase"/>
</dbReference>
<gene>
    <name evidence="4" type="ordered locus">KLTH0E00374g</name>
</gene>
<organism evidence="4 5">
    <name type="scientific">Lachancea thermotolerans (strain ATCC 56472 / CBS 6340 / NRRL Y-8284)</name>
    <name type="common">Yeast</name>
    <name type="synonym">Kluyveromyces thermotolerans</name>
    <dbReference type="NCBI Taxonomy" id="559295"/>
    <lineage>
        <taxon>Eukaryota</taxon>
        <taxon>Fungi</taxon>
        <taxon>Dikarya</taxon>
        <taxon>Ascomycota</taxon>
        <taxon>Saccharomycotina</taxon>
        <taxon>Saccharomycetes</taxon>
        <taxon>Saccharomycetales</taxon>
        <taxon>Saccharomycetaceae</taxon>
        <taxon>Lachancea</taxon>
    </lineage>
</organism>
<dbReference type="PROSITE" id="PS00600">
    <property type="entry name" value="AA_TRANSFER_CLASS_3"/>
    <property type="match status" value="1"/>
</dbReference>
<dbReference type="GO" id="GO:0005739">
    <property type="term" value="C:mitochondrion"/>
    <property type="evidence" value="ECO:0007669"/>
    <property type="project" value="TreeGrafter"/>
</dbReference>
<dbReference type="Proteomes" id="UP000002036">
    <property type="component" value="Chromosome E"/>
</dbReference>
<dbReference type="RefSeq" id="XP_002553506.1">
    <property type="nucleotide sequence ID" value="XM_002553460.1"/>
</dbReference>
<dbReference type="eggNOG" id="KOG1404">
    <property type="taxonomic scope" value="Eukaryota"/>
</dbReference>
<dbReference type="Gene3D" id="3.40.640.10">
    <property type="entry name" value="Type I PLP-dependent aspartate aminotransferase-like (Major domain)"/>
    <property type="match status" value="1"/>
</dbReference>
<dbReference type="InParanoid" id="C5DH08"/>
<dbReference type="GO" id="GO:0008483">
    <property type="term" value="F:transaminase activity"/>
    <property type="evidence" value="ECO:0007669"/>
    <property type="project" value="InterPro"/>
</dbReference>
<keyword evidence="2 3" id="KW-0663">Pyridoxal phosphate</keyword>
<dbReference type="EMBL" id="CU928169">
    <property type="protein sequence ID" value="CAR23069.1"/>
    <property type="molecule type" value="Genomic_DNA"/>
</dbReference>
<reference evidence="4 5" key="1">
    <citation type="journal article" date="2009" name="Genome Res.">
        <title>Comparative genomics of protoploid Saccharomycetaceae.</title>
        <authorList>
            <consortium name="The Genolevures Consortium"/>
            <person name="Souciet J.-L."/>
            <person name="Dujon B."/>
            <person name="Gaillardin C."/>
            <person name="Johnston M."/>
            <person name="Baret P.V."/>
            <person name="Cliften P."/>
            <person name="Sherman D.J."/>
            <person name="Weissenbach J."/>
            <person name="Westhof E."/>
            <person name="Wincker P."/>
            <person name="Jubin C."/>
            <person name="Poulain J."/>
            <person name="Barbe V."/>
            <person name="Segurens B."/>
            <person name="Artiguenave F."/>
            <person name="Anthouard V."/>
            <person name="Vacherie B."/>
            <person name="Val M.-E."/>
            <person name="Fulton R.S."/>
            <person name="Minx P."/>
            <person name="Wilson R."/>
            <person name="Durrens P."/>
            <person name="Jean G."/>
            <person name="Marck C."/>
            <person name="Martin T."/>
            <person name="Nikolski M."/>
            <person name="Rolland T."/>
            <person name="Seret M.-L."/>
            <person name="Casaregola S."/>
            <person name="Despons L."/>
            <person name="Fairhead C."/>
            <person name="Fischer G."/>
            <person name="Lafontaine I."/>
            <person name="Leh V."/>
            <person name="Lemaire M."/>
            <person name="de Montigny J."/>
            <person name="Neuveglise C."/>
            <person name="Thierry A."/>
            <person name="Blanc-Lenfle I."/>
            <person name="Bleykasten C."/>
            <person name="Diffels J."/>
            <person name="Fritsch E."/>
            <person name="Frangeul L."/>
            <person name="Goeffon A."/>
            <person name="Jauniaux N."/>
            <person name="Kachouri-Lafond R."/>
            <person name="Payen C."/>
            <person name="Potier S."/>
            <person name="Pribylova L."/>
            <person name="Ozanne C."/>
            <person name="Richard G.-F."/>
            <person name="Sacerdot C."/>
            <person name="Straub M.-L."/>
            <person name="Talla E."/>
        </authorList>
    </citation>
    <scope>NUCLEOTIDE SEQUENCE [LARGE SCALE GENOMIC DNA]</scope>
    <source>
        <strain evidence="5">ATCC 56472 / CBS 6340 / NRRL Y-8284</strain>
    </source>
</reference>
<dbReference type="PIRSF" id="PIRSF000521">
    <property type="entry name" value="Transaminase_4ab_Lys_Orn"/>
    <property type="match status" value="1"/>
</dbReference>
<evidence type="ECO:0000256" key="3">
    <source>
        <dbReference type="RuleBase" id="RU003560"/>
    </source>
</evidence>